<evidence type="ECO:0000256" key="1">
    <source>
        <dbReference type="SAM" id="Phobius"/>
    </source>
</evidence>
<sequence length="81" mass="9470">MIVTFREILWQQVQQTLDLLKLYLGLLIPIFGLKCVMDLIATGQLFWWDYGRLLGECIGGFIGLFLLIDVIGAAWRYYRRT</sequence>
<dbReference type="EMBL" id="CP113117">
    <property type="protein sequence ID" value="WAD00989.1"/>
    <property type="molecule type" value="Genomic_DNA"/>
</dbReference>
<keyword evidence="1" id="KW-1133">Transmembrane helix</keyword>
<accession>A0A2Z3R501</accession>
<dbReference type="AlphaFoldDB" id="A0A2Z3R501"/>
<gene>
    <name evidence="2" type="ORF">DIS17_06520</name>
    <name evidence="3" type="ORF">ORR04_08590</name>
</gene>
<organism evidence="2 4">
    <name type="scientific">Levilactobacillus brevis</name>
    <name type="common">Lactobacillus brevis</name>
    <dbReference type="NCBI Taxonomy" id="1580"/>
    <lineage>
        <taxon>Bacteria</taxon>
        <taxon>Bacillati</taxon>
        <taxon>Bacillota</taxon>
        <taxon>Bacilli</taxon>
        <taxon>Lactobacillales</taxon>
        <taxon>Lactobacillaceae</taxon>
        <taxon>Levilactobacillus</taxon>
    </lineage>
</organism>
<evidence type="ECO:0000313" key="4">
    <source>
        <dbReference type="Proteomes" id="UP000785759"/>
    </source>
</evidence>
<feature type="transmembrane region" description="Helical" evidence="1">
    <location>
        <begin position="53"/>
        <end position="78"/>
    </location>
</feature>
<name>A0A2Z3R501_LEVBR</name>
<dbReference type="EMBL" id="QFDK01000006">
    <property type="protein sequence ID" value="TOZ04182.1"/>
    <property type="molecule type" value="Genomic_DNA"/>
</dbReference>
<evidence type="ECO:0000313" key="2">
    <source>
        <dbReference type="EMBL" id="TOZ04182.1"/>
    </source>
</evidence>
<reference evidence="2" key="1">
    <citation type="submission" date="2018-05" db="EMBL/GenBank/DDBJ databases">
        <title>Genome Comparison of Lactic Acid Bacteria Isolated from non-Wheat Sourdough.</title>
        <authorList>
            <person name="Rice T."/>
            <person name="Axel C."/>
            <person name="Lynch K.M."/>
            <person name="Benz C."/>
            <person name="Arendt E.K."/>
            <person name="Coffey A."/>
        </authorList>
    </citation>
    <scope>NUCLEOTIDE SEQUENCE</scope>
    <source>
        <strain evidence="2">TR055</strain>
    </source>
</reference>
<keyword evidence="1" id="KW-0472">Membrane</keyword>
<keyword evidence="1" id="KW-0812">Transmembrane</keyword>
<feature type="transmembrane region" description="Helical" evidence="1">
    <location>
        <begin position="20"/>
        <end position="47"/>
    </location>
</feature>
<dbReference type="Proteomes" id="UP001164768">
    <property type="component" value="Chromosome"/>
</dbReference>
<dbReference type="Proteomes" id="UP000785759">
    <property type="component" value="Unassembled WGS sequence"/>
</dbReference>
<evidence type="ECO:0000313" key="3">
    <source>
        <dbReference type="EMBL" id="WAD00989.1"/>
    </source>
</evidence>
<proteinExistence type="predicted"/>
<protein>
    <submittedName>
        <fullName evidence="2">Uncharacterized protein</fullName>
    </submittedName>
</protein>
<dbReference type="RefSeq" id="WP_015473000.1">
    <property type="nucleotide sequence ID" value="NZ_BEWS01000005.1"/>
</dbReference>
<reference evidence="3" key="2">
    <citation type="submission" date="2022-11" db="EMBL/GenBank/DDBJ databases">
        <title>Whole genome sequence of Levilactobacillus brevis SMB091.</title>
        <authorList>
            <person name="Kim J.-M."/>
            <person name="Kim O.-C."/>
            <person name="Choi Y.H."/>
            <person name="Han N.S."/>
            <person name="Hurh B."/>
        </authorList>
    </citation>
    <scope>NUCLEOTIDE SEQUENCE</scope>
    <source>
        <strain evidence="3">SMB091</strain>
    </source>
</reference>